<proteinExistence type="predicted"/>
<dbReference type="eggNOG" id="COG2345">
    <property type="taxonomic scope" value="Bacteria"/>
</dbReference>
<dbReference type="InterPro" id="IPR036388">
    <property type="entry name" value="WH-like_DNA-bd_sf"/>
</dbReference>
<protein>
    <recommendedName>
        <fullName evidence="3">MarR family transcriptional regulator</fullName>
    </recommendedName>
</protein>
<dbReference type="HOGENOM" id="CLU_203781_1_0_10"/>
<dbReference type="STRING" id="290317.Cpha266_1405"/>
<dbReference type="KEGG" id="cph:Cpha266_1405"/>
<keyword evidence="2" id="KW-1185">Reference proteome</keyword>
<sequence>MKPGLPCKAPSVIILNSTTKKMEAKETVLEAMKKEGEPVNASKITEITGLDRKEVDKAMKTLKEENLIVSPKRCYWEPKQ</sequence>
<dbReference type="Gene3D" id="1.10.10.10">
    <property type="entry name" value="Winged helix-like DNA-binding domain superfamily/Winged helix DNA-binding domain"/>
    <property type="match status" value="1"/>
</dbReference>
<accession>A1BGA7</accession>
<dbReference type="AlphaFoldDB" id="A1BGA7"/>
<dbReference type="InterPro" id="IPR036390">
    <property type="entry name" value="WH_DNA-bd_sf"/>
</dbReference>
<dbReference type="EMBL" id="CP000492">
    <property type="protein sequence ID" value="ABL65434.1"/>
    <property type="molecule type" value="Genomic_DNA"/>
</dbReference>
<dbReference type="Proteomes" id="UP000008701">
    <property type="component" value="Chromosome"/>
</dbReference>
<dbReference type="SUPFAM" id="SSF46785">
    <property type="entry name" value="Winged helix' DNA-binding domain"/>
    <property type="match status" value="1"/>
</dbReference>
<evidence type="ECO:0000313" key="2">
    <source>
        <dbReference type="Proteomes" id="UP000008701"/>
    </source>
</evidence>
<evidence type="ECO:0008006" key="3">
    <source>
        <dbReference type="Google" id="ProtNLM"/>
    </source>
</evidence>
<gene>
    <name evidence="1" type="ordered locus">Cpha266_1405</name>
</gene>
<name>A1BGA7_CHLPD</name>
<reference evidence="1 2" key="1">
    <citation type="submission" date="2006-12" db="EMBL/GenBank/DDBJ databases">
        <title>Complete sequence of Chlorobium phaeobacteroides DSM 266.</title>
        <authorList>
            <consortium name="US DOE Joint Genome Institute"/>
            <person name="Copeland A."/>
            <person name="Lucas S."/>
            <person name="Lapidus A."/>
            <person name="Barry K."/>
            <person name="Detter J.C."/>
            <person name="Glavina del Rio T."/>
            <person name="Hammon N."/>
            <person name="Israni S."/>
            <person name="Pitluck S."/>
            <person name="Goltsman E."/>
            <person name="Schmutz J."/>
            <person name="Larimer F."/>
            <person name="Land M."/>
            <person name="Hauser L."/>
            <person name="Mikhailova N."/>
            <person name="Li T."/>
            <person name="Overmann J."/>
            <person name="Bryant D.A."/>
            <person name="Richardson P."/>
        </authorList>
    </citation>
    <scope>NUCLEOTIDE SEQUENCE [LARGE SCALE GENOMIC DNA]</scope>
    <source>
        <strain evidence="1 2">DSM 266</strain>
    </source>
</reference>
<evidence type="ECO:0000313" key="1">
    <source>
        <dbReference type="EMBL" id="ABL65434.1"/>
    </source>
</evidence>
<organism evidence="1 2">
    <name type="scientific">Chlorobium phaeobacteroides (strain DSM 266 / SMG 266 / 2430)</name>
    <dbReference type="NCBI Taxonomy" id="290317"/>
    <lineage>
        <taxon>Bacteria</taxon>
        <taxon>Pseudomonadati</taxon>
        <taxon>Chlorobiota</taxon>
        <taxon>Chlorobiia</taxon>
        <taxon>Chlorobiales</taxon>
        <taxon>Chlorobiaceae</taxon>
        <taxon>Chlorobium/Pelodictyon group</taxon>
        <taxon>Chlorobium</taxon>
    </lineage>
</organism>